<accession>A0A9D9E781</accession>
<organism evidence="9 10">
    <name type="scientific">Candidatus Caccoplasma merdipullorum</name>
    <dbReference type="NCBI Taxonomy" id="2840718"/>
    <lineage>
        <taxon>Bacteria</taxon>
        <taxon>Pseudomonadati</taxon>
        <taxon>Bacteroidota</taxon>
        <taxon>Bacteroidia</taxon>
        <taxon>Bacteroidales</taxon>
        <taxon>Bacteroidaceae</taxon>
        <taxon>Bacteroidaceae incertae sedis</taxon>
        <taxon>Candidatus Caccoplasma</taxon>
    </lineage>
</organism>
<dbReference type="SMART" id="SM01409">
    <property type="entry name" value="RNA_pol_Rpb6"/>
    <property type="match status" value="1"/>
</dbReference>
<comment type="catalytic activity">
    <reaction evidence="8">
        <text>RNA(n) + a ribonucleoside 5'-triphosphate = RNA(n+1) + diphosphate</text>
        <dbReference type="Rhea" id="RHEA:21248"/>
        <dbReference type="Rhea" id="RHEA-COMP:14527"/>
        <dbReference type="Rhea" id="RHEA-COMP:17342"/>
        <dbReference type="ChEBI" id="CHEBI:33019"/>
        <dbReference type="ChEBI" id="CHEBI:61557"/>
        <dbReference type="ChEBI" id="CHEBI:140395"/>
        <dbReference type="EC" id="2.7.7.6"/>
    </reaction>
</comment>
<evidence type="ECO:0000256" key="6">
    <source>
        <dbReference type="ARBA" id="ARBA00029924"/>
    </source>
</evidence>
<reference evidence="9" key="2">
    <citation type="journal article" date="2021" name="PeerJ">
        <title>Extensive microbial diversity within the chicken gut microbiome revealed by metagenomics and culture.</title>
        <authorList>
            <person name="Gilroy R."/>
            <person name="Ravi A."/>
            <person name="Getino M."/>
            <person name="Pursley I."/>
            <person name="Horton D.L."/>
            <person name="Alikhan N.F."/>
            <person name="Baker D."/>
            <person name="Gharbi K."/>
            <person name="Hall N."/>
            <person name="Watson M."/>
            <person name="Adriaenssens E.M."/>
            <person name="Foster-Nyarko E."/>
            <person name="Jarju S."/>
            <person name="Secka A."/>
            <person name="Antonio M."/>
            <person name="Oren A."/>
            <person name="Chaudhuri R.R."/>
            <person name="La Ragione R."/>
            <person name="Hildebrand F."/>
            <person name="Pallen M.J."/>
        </authorList>
    </citation>
    <scope>NUCLEOTIDE SEQUENCE</scope>
    <source>
        <strain evidence="9">G3-4614</strain>
    </source>
</reference>
<dbReference type="Proteomes" id="UP000823636">
    <property type="component" value="Unassembled WGS sequence"/>
</dbReference>
<dbReference type="EC" id="2.7.7.6" evidence="2"/>
<dbReference type="GO" id="GO:0000428">
    <property type="term" value="C:DNA-directed RNA polymerase complex"/>
    <property type="evidence" value="ECO:0007669"/>
    <property type="project" value="UniProtKB-KW"/>
</dbReference>
<dbReference type="GO" id="GO:0003899">
    <property type="term" value="F:DNA-directed RNA polymerase activity"/>
    <property type="evidence" value="ECO:0007669"/>
    <property type="project" value="UniProtKB-EC"/>
</dbReference>
<evidence type="ECO:0000256" key="4">
    <source>
        <dbReference type="ARBA" id="ARBA00022478"/>
    </source>
</evidence>
<sequence length="117" mass="13389">MDHKKSNIPTTTITRDVMALCKDTDNVYETVAIIAKRANQIAAEMKADLEKKLQDYASSATDNSLEEVFENREQIEISKYYERMPKPTIIATEEYAAGDIYFRHADEDGFSTKQNED</sequence>
<reference evidence="9" key="1">
    <citation type="submission" date="2020-10" db="EMBL/GenBank/DDBJ databases">
        <authorList>
            <person name="Gilroy R."/>
        </authorList>
    </citation>
    <scope>NUCLEOTIDE SEQUENCE</scope>
    <source>
        <strain evidence="9">G3-4614</strain>
    </source>
</reference>
<evidence type="ECO:0000256" key="5">
    <source>
        <dbReference type="ARBA" id="ARBA00023163"/>
    </source>
</evidence>
<evidence type="ECO:0000313" key="9">
    <source>
        <dbReference type="EMBL" id="MBO8438284.1"/>
    </source>
</evidence>
<dbReference type="GO" id="GO:0003677">
    <property type="term" value="F:DNA binding"/>
    <property type="evidence" value="ECO:0007669"/>
    <property type="project" value="InterPro"/>
</dbReference>
<evidence type="ECO:0000256" key="1">
    <source>
        <dbReference type="ARBA" id="ARBA00006711"/>
    </source>
</evidence>
<evidence type="ECO:0000256" key="8">
    <source>
        <dbReference type="ARBA" id="ARBA00048552"/>
    </source>
</evidence>
<comment type="caution">
    <text evidence="9">The sequence shown here is derived from an EMBL/GenBank/DDBJ whole genome shotgun (WGS) entry which is preliminary data.</text>
</comment>
<dbReference type="InterPro" id="IPR006110">
    <property type="entry name" value="Pol_omega/Rpo6/RPB6"/>
</dbReference>
<dbReference type="InterPro" id="IPR036161">
    <property type="entry name" value="RPB6/omega-like_sf"/>
</dbReference>
<gene>
    <name evidence="9" type="ORF">IAC54_05230</name>
</gene>
<evidence type="ECO:0000256" key="3">
    <source>
        <dbReference type="ARBA" id="ARBA00013725"/>
    </source>
</evidence>
<proteinExistence type="inferred from homology"/>
<keyword evidence="5" id="KW-0804">Transcription</keyword>
<dbReference type="AlphaFoldDB" id="A0A9D9E781"/>
<dbReference type="SUPFAM" id="SSF63562">
    <property type="entry name" value="RPB6/omega subunit-like"/>
    <property type="match status" value="1"/>
</dbReference>
<evidence type="ECO:0000256" key="2">
    <source>
        <dbReference type="ARBA" id="ARBA00012418"/>
    </source>
</evidence>
<protein>
    <recommendedName>
        <fullName evidence="3">DNA-directed RNA polymerase subunit omega</fullName>
        <ecNumber evidence="2">2.7.7.6</ecNumber>
    </recommendedName>
    <alternativeName>
        <fullName evidence="7">RNA polymerase omega subunit</fullName>
    </alternativeName>
    <alternativeName>
        <fullName evidence="6">Transcriptase subunit omega</fullName>
    </alternativeName>
</protein>
<comment type="similarity">
    <text evidence="1">Belongs to the RNA polymerase subunit omega family.</text>
</comment>
<evidence type="ECO:0000313" key="10">
    <source>
        <dbReference type="Proteomes" id="UP000823636"/>
    </source>
</evidence>
<dbReference type="EMBL" id="JADIMW010000057">
    <property type="protein sequence ID" value="MBO8438284.1"/>
    <property type="molecule type" value="Genomic_DNA"/>
</dbReference>
<dbReference type="GO" id="GO:0006351">
    <property type="term" value="P:DNA-templated transcription"/>
    <property type="evidence" value="ECO:0007669"/>
    <property type="project" value="InterPro"/>
</dbReference>
<name>A0A9D9E781_9BACT</name>
<evidence type="ECO:0000256" key="7">
    <source>
        <dbReference type="ARBA" id="ARBA00030998"/>
    </source>
</evidence>
<keyword evidence="4 9" id="KW-0240">DNA-directed RNA polymerase</keyword>
<dbReference type="Gene3D" id="3.90.940.10">
    <property type="match status" value="1"/>
</dbReference>
<dbReference type="Pfam" id="PF01192">
    <property type="entry name" value="RNA_pol_Rpb6"/>
    <property type="match status" value="1"/>
</dbReference>